<dbReference type="Pfam" id="PF09469">
    <property type="entry name" value="Cobl"/>
    <property type="match status" value="1"/>
</dbReference>
<dbReference type="RefSeq" id="XP_026217041.1">
    <property type="nucleotide sequence ID" value="XM_026361256.1"/>
</dbReference>
<protein>
    <recommendedName>
        <fullName evidence="2">Cordon-bleu ubiquitin-like domain-containing protein</fullName>
    </recommendedName>
</protein>
<dbReference type="GeneTree" id="ENSGT00530000063608"/>
<feature type="domain" description="Cordon-bleu ubiquitin-like" evidence="2">
    <location>
        <begin position="94"/>
        <end position="173"/>
    </location>
</feature>
<evidence type="ECO:0000313" key="4">
    <source>
        <dbReference type="Proteomes" id="UP000265040"/>
    </source>
</evidence>
<dbReference type="PANTHER" id="PTHR21557:SF2">
    <property type="entry name" value="CORDON-BLEU PROTEIN-LIKE 1"/>
    <property type="match status" value="1"/>
</dbReference>
<dbReference type="GeneID" id="113162973"/>
<feature type="compositionally biased region" description="Polar residues" evidence="1">
    <location>
        <begin position="233"/>
        <end position="247"/>
    </location>
</feature>
<dbReference type="InParanoid" id="A0A7N6AYX5"/>
<organism evidence="3 4">
    <name type="scientific">Anabas testudineus</name>
    <name type="common">Climbing perch</name>
    <name type="synonym">Anthias testudineus</name>
    <dbReference type="NCBI Taxonomy" id="64144"/>
    <lineage>
        <taxon>Eukaryota</taxon>
        <taxon>Metazoa</taxon>
        <taxon>Chordata</taxon>
        <taxon>Craniata</taxon>
        <taxon>Vertebrata</taxon>
        <taxon>Euteleostomi</taxon>
        <taxon>Actinopterygii</taxon>
        <taxon>Neopterygii</taxon>
        <taxon>Teleostei</taxon>
        <taxon>Neoteleostei</taxon>
        <taxon>Acanthomorphata</taxon>
        <taxon>Anabantaria</taxon>
        <taxon>Anabantiformes</taxon>
        <taxon>Anabantoidei</taxon>
        <taxon>Anabantidae</taxon>
        <taxon>Anabas</taxon>
    </lineage>
</organism>
<evidence type="ECO:0000256" key="1">
    <source>
        <dbReference type="SAM" id="MobiDB-lite"/>
    </source>
</evidence>
<proteinExistence type="predicted"/>
<feature type="compositionally biased region" description="Basic and acidic residues" evidence="1">
    <location>
        <begin position="190"/>
        <end position="200"/>
    </location>
</feature>
<accession>A0A7N6AYX5</accession>
<evidence type="ECO:0000259" key="2">
    <source>
        <dbReference type="Pfam" id="PF09469"/>
    </source>
</evidence>
<dbReference type="PANTHER" id="PTHR21557">
    <property type="entry name" value="CORDON-BLEU"/>
    <property type="match status" value="1"/>
</dbReference>
<dbReference type="Proteomes" id="UP000265040">
    <property type="component" value="Chromosome 2"/>
</dbReference>
<dbReference type="Ensembl" id="ENSATET00000053115.2">
    <property type="protein sequence ID" value="ENSATEP00000053796.1"/>
    <property type="gene ID" value="ENSATEG00000025836.2"/>
</dbReference>
<feature type="compositionally biased region" description="Polar residues" evidence="1">
    <location>
        <begin position="729"/>
        <end position="748"/>
    </location>
</feature>
<feature type="compositionally biased region" description="Acidic residues" evidence="1">
    <location>
        <begin position="555"/>
        <end position="571"/>
    </location>
</feature>
<dbReference type="CTD" id="100536063"/>
<sequence length="748" mass="81635">MDEQLNPLERDHSLCVVLPGGLEKKATVHGSKPVMDLLVTLCASYHLNPSDYTVELLSPNKNNISFKPNSAIGSLEAEKIVLKPKGVEENTKPTYMPEATVRLLINYNKSHKTVVRVNPRVPLEMLLPVVCDKCEFKVETTILLRDCQSNEPLDMNKTLNDHGLREVFARDTAGKEPNDHQQHNTTPEADLPKKEQKQKENTGFLSLFRRKKKKNKLERTASAPASPGLSKQAADSVNAQALSSCNNLPGDISKKRPAPPPPMGVSQSVPNNLSTCHLSRPQRSANSTMRSTKRKAPPPPCANTHPELQEDTKGTVDSLNTLEELRESDESDSVNLSLSSSSSPCPSKPRSSSSSSRPSLAHLHEAADPYLPSLRGKDISDARCALANILTSSVSKGLLVKRLRNSATFPKFHNSSSVTRQCPDTGVVCAELESVLNSKLPTEPEWEDPIQKKGLTTFKVVPSQKHQSYDPEVNLDAPDQCQKTEDNNEHQAPPDANNQTEIEAEVCSPPRSEPETPFPDQELSSEEVHASDSPDSPPPQHVSDDQEGPGSPLCDIEDTDERLKEEDEGEVSSEVTAAALSEHSEEEVPSGDQINSEDQSEVPQSPRKDMDQDVEEEVVLKEEEEEGEEDLFPPPPPPVFFNEDLDIMEPRDDTTSSVSSPQSSSAACNGQTEASTEDHRDESTPAAAAPKPPDKTNAAPSRFAQAVALAVQRSRLQRQGQALGPQPPSDAQSTLEASTHRSTYQCGA</sequence>
<feature type="region of interest" description="Disordered" evidence="1">
    <location>
        <begin position="174"/>
        <end position="360"/>
    </location>
</feature>
<evidence type="ECO:0000313" key="3">
    <source>
        <dbReference type="Ensembl" id="ENSATEP00000053796.1"/>
    </source>
</evidence>
<reference evidence="3" key="3">
    <citation type="submission" date="2025-09" db="UniProtKB">
        <authorList>
            <consortium name="Ensembl"/>
        </authorList>
    </citation>
    <scope>IDENTIFICATION</scope>
</reference>
<feature type="compositionally biased region" description="Low complexity" evidence="1">
    <location>
        <begin position="333"/>
        <end position="359"/>
    </location>
</feature>
<dbReference type="GO" id="GO:0003785">
    <property type="term" value="F:actin monomer binding"/>
    <property type="evidence" value="ECO:0007669"/>
    <property type="project" value="InterPro"/>
</dbReference>
<feature type="compositionally biased region" description="Low complexity" evidence="1">
    <location>
        <begin position="684"/>
        <end position="700"/>
    </location>
</feature>
<feature type="region of interest" description="Disordered" evidence="1">
    <location>
        <begin position="463"/>
        <end position="748"/>
    </location>
</feature>
<reference evidence="3" key="2">
    <citation type="submission" date="2025-08" db="UniProtKB">
        <authorList>
            <consortium name="Ensembl"/>
        </authorList>
    </citation>
    <scope>IDENTIFICATION</scope>
</reference>
<name>A0A7N6AYX5_ANATE</name>
<dbReference type="OrthoDB" id="8882621at2759"/>
<feature type="compositionally biased region" description="Polar residues" evidence="1">
    <location>
        <begin position="592"/>
        <end position="603"/>
    </location>
</feature>
<keyword evidence="4" id="KW-1185">Reference proteome</keyword>
<reference evidence="3" key="1">
    <citation type="submission" date="2021-04" db="EMBL/GenBank/DDBJ databases">
        <authorList>
            <consortium name="Wellcome Sanger Institute Data Sharing"/>
        </authorList>
    </citation>
    <scope>NUCLEOTIDE SEQUENCE [LARGE SCALE GENOMIC DNA]</scope>
</reference>
<dbReference type="Gene3D" id="3.10.20.90">
    <property type="entry name" value="Phosphatidylinositol 3-kinase Catalytic Subunit, Chain A, domain 1"/>
    <property type="match status" value="1"/>
</dbReference>
<dbReference type="RefSeq" id="XP_026217042.1">
    <property type="nucleotide sequence ID" value="XM_026361257.1"/>
</dbReference>
<dbReference type="InterPro" id="IPR019025">
    <property type="entry name" value="Cordon-bleu_ubiquitin_domain"/>
</dbReference>
<feature type="compositionally biased region" description="Acidic residues" evidence="1">
    <location>
        <begin position="612"/>
        <end position="631"/>
    </location>
</feature>
<dbReference type="InterPro" id="IPR039895">
    <property type="entry name" value="COBL-like"/>
</dbReference>
<feature type="compositionally biased region" description="Polar residues" evidence="1">
    <location>
        <begin position="265"/>
        <end position="290"/>
    </location>
</feature>
<feature type="compositionally biased region" description="Low complexity" evidence="1">
    <location>
        <begin position="656"/>
        <end position="665"/>
    </location>
</feature>
<dbReference type="AlphaFoldDB" id="A0A7N6AYX5"/>